<dbReference type="NCBIfam" id="NF006565">
    <property type="entry name" value="PRK09072.1"/>
    <property type="match status" value="1"/>
</dbReference>
<dbReference type="PRINTS" id="PR00081">
    <property type="entry name" value="GDHRDH"/>
</dbReference>
<protein>
    <submittedName>
        <fullName evidence="5">SDR family oxidoreductase</fullName>
    </submittedName>
</protein>
<reference evidence="5 6" key="2">
    <citation type="submission" date="2021-08" db="EMBL/GenBank/DDBJ databases">
        <title>Massilia sp. R798.</title>
        <authorList>
            <person name="Baek J.H."/>
            <person name="Jung H.S."/>
            <person name="Kim K.R."/>
            <person name="Jeon C.O."/>
        </authorList>
    </citation>
    <scope>NUCLEOTIDE SEQUENCE [LARGE SCALE GENOMIC DNA]</scope>
    <source>
        <strain evidence="5 6">R798</strain>
    </source>
</reference>
<evidence type="ECO:0000313" key="6">
    <source>
        <dbReference type="Proteomes" id="UP000809349"/>
    </source>
</evidence>
<feature type="domain" description="Ketoreductase" evidence="4">
    <location>
        <begin position="10"/>
        <end position="200"/>
    </location>
</feature>
<dbReference type="PANTHER" id="PTHR44196">
    <property type="entry name" value="DEHYDROGENASE/REDUCTASE SDR FAMILY MEMBER 7B"/>
    <property type="match status" value="1"/>
</dbReference>
<dbReference type="EMBL" id="JAFBIL020000009">
    <property type="protein sequence ID" value="MBZ2209771.1"/>
    <property type="molecule type" value="Genomic_DNA"/>
</dbReference>
<dbReference type="RefSeq" id="WP_223470420.1">
    <property type="nucleotide sequence ID" value="NZ_JAFBIL020000009.1"/>
</dbReference>
<dbReference type="InterPro" id="IPR036291">
    <property type="entry name" value="NAD(P)-bd_dom_sf"/>
</dbReference>
<dbReference type="Proteomes" id="UP000809349">
    <property type="component" value="Unassembled WGS sequence"/>
</dbReference>
<reference evidence="5 6" key="1">
    <citation type="submission" date="2021-01" db="EMBL/GenBank/DDBJ databases">
        <authorList>
            <person name="Ruan W."/>
            <person name="Khan S.A."/>
            <person name="Jeon C.O."/>
        </authorList>
    </citation>
    <scope>NUCLEOTIDE SEQUENCE [LARGE SCALE GENOMIC DNA]</scope>
    <source>
        <strain evidence="5 6">R798</strain>
    </source>
</reference>
<name>A0ABS7SUZ3_9BURK</name>
<proteinExistence type="inferred from homology"/>
<accession>A0ABS7SUZ3</accession>
<gene>
    <name evidence="5" type="ORF">I4X03_021105</name>
</gene>
<dbReference type="PRINTS" id="PR00080">
    <property type="entry name" value="SDRFAMILY"/>
</dbReference>
<dbReference type="SUPFAM" id="SSF51735">
    <property type="entry name" value="NAD(P)-binding Rossmann-fold domains"/>
    <property type="match status" value="1"/>
</dbReference>
<dbReference type="InterPro" id="IPR020904">
    <property type="entry name" value="Sc_DH/Rdtase_CS"/>
</dbReference>
<evidence type="ECO:0000313" key="5">
    <source>
        <dbReference type="EMBL" id="MBZ2209771.1"/>
    </source>
</evidence>
<evidence type="ECO:0000259" key="4">
    <source>
        <dbReference type="SMART" id="SM00822"/>
    </source>
</evidence>
<evidence type="ECO:0000256" key="1">
    <source>
        <dbReference type="ARBA" id="ARBA00006484"/>
    </source>
</evidence>
<keyword evidence="2" id="KW-0560">Oxidoreductase</keyword>
<dbReference type="PROSITE" id="PS00061">
    <property type="entry name" value="ADH_SHORT"/>
    <property type="match status" value="1"/>
</dbReference>
<sequence>MAANTPPQRWRAVLTGASGGIGAAIAAELAPRCQALILVGRQRPALEALARSLKGSAVHIVCGDLTEAATLDEIAACGRRVGGIDLLVNNAGVSDFHAFATQQPDVIETLLATNLLAPMLLTRRLLPMLMAEPRAQIVNVGSVFGAIGFPGFAAYCGAKAGLKGFSQALRRELSDSHVAVRYFAPRATRTAINSDAVNAMNGELKTAEDTPQHVAAALLRFLDGGAWQRTLGAKERFFSLVNALLPGLPDGAIRAQLPIIRKHLPK</sequence>
<dbReference type="InterPro" id="IPR002347">
    <property type="entry name" value="SDR_fam"/>
</dbReference>
<dbReference type="CDD" id="cd05233">
    <property type="entry name" value="SDR_c"/>
    <property type="match status" value="1"/>
</dbReference>
<comment type="caution">
    <text evidence="5">The sequence shown here is derived from an EMBL/GenBank/DDBJ whole genome shotgun (WGS) entry which is preliminary data.</text>
</comment>
<dbReference type="Pfam" id="PF00106">
    <property type="entry name" value="adh_short"/>
    <property type="match status" value="1"/>
</dbReference>
<dbReference type="PANTHER" id="PTHR44196:SF1">
    <property type="entry name" value="DEHYDROGENASE_REDUCTASE SDR FAMILY MEMBER 7B"/>
    <property type="match status" value="1"/>
</dbReference>
<dbReference type="InterPro" id="IPR057326">
    <property type="entry name" value="KR_dom"/>
</dbReference>
<organism evidence="5 6">
    <name type="scientific">Massilia soli</name>
    <dbReference type="NCBI Taxonomy" id="2792854"/>
    <lineage>
        <taxon>Bacteria</taxon>
        <taxon>Pseudomonadati</taxon>
        <taxon>Pseudomonadota</taxon>
        <taxon>Betaproteobacteria</taxon>
        <taxon>Burkholderiales</taxon>
        <taxon>Oxalobacteraceae</taxon>
        <taxon>Telluria group</taxon>
        <taxon>Massilia</taxon>
    </lineage>
</organism>
<dbReference type="SMART" id="SM00822">
    <property type="entry name" value="PKS_KR"/>
    <property type="match status" value="1"/>
</dbReference>
<evidence type="ECO:0000256" key="3">
    <source>
        <dbReference type="RuleBase" id="RU000363"/>
    </source>
</evidence>
<dbReference type="Gene3D" id="3.40.50.720">
    <property type="entry name" value="NAD(P)-binding Rossmann-like Domain"/>
    <property type="match status" value="1"/>
</dbReference>
<evidence type="ECO:0000256" key="2">
    <source>
        <dbReference type="ARBA" id="ARBA00023002"/>
    </source>
</evidence>
<comment type="similarity">
    <text evidence="1 3">Belongs to the short-chain dehydrogenases/reductases (SDR) family.</text>
</comment>
<keyword evidence="6" id="KW-1185">Reference proteome</keyword>